<dbReference type="OrthoDB" id="2507042at2759"/>
<dbReference type="Gene3D" id="3.40.50.720">
    <property type="entry name" value="NAD(P)-binding Rossmann-like Domain"/>
    <property type="match status" value="1"/>
</dbReference>
<dbReference type="AlphaFoldDB" id="A0A180FZY7"/>
<evidence type="ECO:0000256" key="1">
    <source>
        <dbReference type="SAM" id="MobiDB-lite"/>
    </source>
</evidence>
<dbReference type="EMBL" id="ADAS02006522">
    <property type="protein sequence ID" value="OAV85143.1"/>
    <property type="molecule type" value="Genomic_DNA"/>
</dbReference>
<evidence type="ECO:0000313" key="4">
    <source>
        <dbReference type="Proteomes" id="UP000005240"/>
    </source>
</evidence>
<feature type="compositionally biased region" description="Pro residues" evidence="1">
    <location>
        <begin position="33"/>
        <end position="47"/>
    </location>
</feature>
<gene>
    <name evidence="2" type="ORF">PTTG_11186</name>
</gene>
<sequence>MRGGLRYPMTLHVEPRCRGGLHTSLFVAVKPATPRPQPSRTPCPPRPGSEILANRGPSSSASRPTSPAAVDEATNIDPPSLANWVYSSKLTTLYLDVLTEIASPGTTFEHKNASLTGVCKASIGVEILKGLLSGGAHVIVTTSRYSRATVEYYQAIYQEAGSRGSRLTVLPFNQGSKQDVEDKGLAMDLDYILPFAAIPENGREINGLDDRSELAHRVMLTNLLRLMGEVKKKKHALKLVTRPTQVVLPLSPNHGNFGN</sequence>
<feature type="non-terminal residue" evidence="2">
    <location>
        <position position="259"/>
    </location>
</feature>
<reference evidence="2" key="2">
    <citation type="submission" date="2016-05" db="EMBL/GenBank/DDBJ databases">
        <title>Comparative analysis highlights variable genome content of wheat rusts and divergence of the mating loci.</title>
        <authorList>
            <person name="Cuomo C.A."/>
            <person name="Bakkeren G."/>
            <person name="Szabo L."/>
            <person name="Khalil H."/>
            <person name="Joly D."/>
            <person name="Goldberg J."/>
            <person name="Young S."/>
            <person name="Zeng Q."/>
            <person name="Fellers J."/>
        </authorList>
    </citation>
    <scope>NUCLEOTIDE SEQUENCE [LARGE SCALE GENOMIC DNA]</scope>
    <source>
        <strain evidence="2">1-1 BBBD Race 1</strain>
    </source>
</reference>
<evidence type="ECO:0000313" key="2">
    <source>
        <dbReference type="EMBL" id="OAV85143.1"/>
    </source>
</evidence>
<keyword evidence="4" id="KW-1185">Reference proteome</keyword>
<dbReference type="VEuPathDB" id="FungiDB:PTTG_11186"/>
<reference evidence="2" key="1">
    <citation type="submission" date="2009-11" db="EMBL/GenBank/DDBJ databases">
        <authorList>
            <consortium name="The Broad Institute Genome Sequencing Platform"/>
            <person name="Ward D."/>
            <person name="Feldgarden M."/>
            <person name="Earl A."/>
            <person name="Young S.K."/>
            <person name="Zeng Q."/>
            <person name="Koehrsen M."/>
            <person name="Alvarado L."/>
            <person name="Berlin A."/>
            <person name="Bochicchio J."/>
            <person name="Borenstein D."/>
            <person name="Chapman S.B."/>
            <person name="Chen Z."/>
            <person name="Engels R."/>
            <person name="Freedman E."/>
            <person name="Gellesch M."/>
            <person name="Goldberg J."/>
            <person name="Griggs A."/>
            <person name="Gujja S."/>
            <person name="Heilman E."/>
            <person name="Heiman D."/>
            <person name="Hepburn T."/>
            <person name="Howarth C."/>
            <person name="Jen D."/>
            <person name="Larson L."/>
            <person name="Lewis B."/>
            <person name="Mehta T."/>
            <person name="Park D."/>
            <person name="Pearson M."/>
            <person name="Roberts A."/>
            <person name="Saif S."/>
            <person name="Shea T."/>
            <person name="Shenoy N."/>
            <person name="Sisk P."/>
            <person name="Stolte C."/>
            <person name="Sykes S."/>
            <person name="Thomson T."/>
            <person name="Walk T."/>
            <person name="White J."/>
            <person name="Yandava C."/>
            <person name="Izard J."/>
            <person name="Baranova O.V."/>
            <person name="Blanton J.M."/>
            <person name="Tanner A.C."/>
            <person name="Dewhirst F.E."/>
            <person name="Haas B."/>
            <person name="Nusbaum C."/>
            <person name="Birren B."/>
        </authorList>
    </citation>
    <scope>NUCLEOTIDE SEQUENCE [LARGE SCALE GENOMIC DNA]</scope>
    <source>
        <strain evidence="2">1-1 BBBD Race 1</strain>
    </source>
</reference>
<accession>A0A180FZY7</accession>
<dbReference type="EnsemblFungi" id="PTTG_11186-t43_1">
    <property type="protein sequence ID" value="PTTG_11186-t43_1-p1"/>
    <property type="gene ID" value="PTTG_11186"/>
</dbReference>
<feature type="region of interest" description="Disordered" evidence="1">
    <location>
        <begin position="31"/>
        <end position="74"/>
    </location>
</feature>
<name>A0A180FZY7_PUCT1</name>
<organism evidence="2">
    <name type="scientific">Puccinia triticina (isolate 1-1 / race 1 (BBBD))</name>
    <name type="common">Brown leaf rust fungus</name>
    <dbReference type="NCBI Taxonomy" id="630390"/>
    <lineage>
        <taxon>Eukaryota</taxon>
        <taxon>Fungi</taxon>
        <taxon>Dikarya</taxon>
        <taxon>Basidiomycota</taxon>
        <taxon>Pucciniomycotina</taxon>
        <taxon>Pucciniomycetes</taxon>
        <taxon>Pucciniales</taxon>
        <taxon>Pucciniaceae</taxon>
        <taxon>Puccinia</taxon>
    </lineage>
</organism>
<feature type="compositionally biased region" description="Low complexity" evidence="1">
    <location>
        <begin position="57"/>
        <end position="69"/>
    </location>
</feature>
<proteinExistence type="predicted"/>
<dbReference type="Proteomes" id="UP000005240">
    <property type="component" value="Unassembled WGS sequence"/>
</dbReference>
<reference evidence="3" key="4">
    <citation type="submission" date="2025-05" db="UniProtKB">
        <authorList>
            <consortium name="EnsemblFungi"/>
        </authorList>
    </citation>
    <scope>IDENTIFICATION</scope>
    <source>
        <strain evidence="3">isolate 1-1 / race 1 (BBBD)</strain>
    </source>
</reference>
<evidence type="ECO:0000313" key="3">
    <source>
        <dbReference type="EnsemblFungi" id="PTTG_11186-t43_1-p1"/>
    </source>
</evidence>
<protein>
    <submittedName>
        <fullName evidence="2 3">Uncharacterized protein</fullName>
    </submittedName>
</protein>
<reference evidence="3 4" key="3">
    <citation type="journal article" date="2017" name="G3 (Bethesda)">
        <title>Comparative analysis highlights variable genome content of wheat rusts and divergence of the mating loci.</title>
        <authorList>
            <person name="Cuomo C.A."/>
            <person name="Bakkeren G."/>
            <person name="Khalil H.B."/>
            <person name="Panwar V."/>
            <person name="Joly D."/>
            <person name="Linning R."/>
            <person name="Sakthikumar S."/>
            <person name="Song X."/>
            <person name="Adiconis X."/>
            <person name="Fan L."/>
            <person name="Goldberg J.M."/>
            <person name="Levin J.Z."/>
            <person name="Young S."/>
            <person name="Zeng Q."/>
            <person name="Anikster Y."/>
            <person name="Bruce M."/>
            <person name="Wang M."/>
            <person name="Yin C."/>
            <person name="McCallum B."/>
            <person name="Szabo L.J."/>
            <person name="Hulbert S."/>
            <person name="Chen X."/>
            <person name="Fellers J.P."/>
        </authorList>
    </citation>
    <scope>NUCLEOTIDE SEQUENCE</scope>
    <source>
        <strain evidence="4">Isolate 1-1 / race 1 (BBBD)</strain>
        <strain evidence="3">isolate 1-1 / race 1 (BBBD)</strain>
    </source>
</reference>